<dbReference type="Pfam" id="PF00486">
    <property type="entry name" value="Trans_reg_C"/>
    <property type="match status" value="1"/>
</dbReference>
<evidence type="ECO:0000256" key="2">
    <source>
        <dbReference type="ARBA" id="ARBA00023015"/>
    </source>
</evidence>
<accession>A0A7W0CH26</accession>
<proteinExistence type="inferred from homology"/>
<evidence type="ECO:0000256" key="4">
    <source>
        <dbReference type="ARBA" id="ARBA00023163"/>
    </source>
</evidence>
<dbReference type="SMART" id="SM01043">
    <property type="entry name" value="BTAD"/>
    <property type="match status" value="1"/>
</dbReference>
<keyword evidence="4" id="KW-0804">Transcription</keyword>
<dbReference type="AlphaFoldDB" id="A0A7W0CH26"/>
<dbReference type="PROSITE" id="PS51755">
    <property type="entry name" value="OMPR_PHOB"/>
    <property type="match status" value="1"/>
</dbReference>
<dbReference type="EMBL" id="JACDUR010000002">
    <property type="protein sequence ID" value="MBA2891036.1"/>
    <property type="molecule type" value="Genomic_DNA"/>
</dbReference>
<keyword evidence="8" id="KW-1185">Reference proteome</keyword>
<dbReference type="SUPFAM" id="SSF46894">
    <property type="entry name" value="C-terminal effector domain of the bipartite response regulators"/>
    <property type="match status" value="1"/>
</dbReference>
<reference evidence="7 8" key="1">
    <citation type="submission" date="2020-07" db="EMBL/GenBank/DDBJ databases">
        <title>Genomic Encyclopedia of Type Strains, Phase IV (KMG-IV): sequencing the most valuable type-strain genomes for metagenomic binning, comparative biology and taxonomic classification.</title>
        <authorList>
            <person name="Goeker M."/>
        </authorList>
    </citation>
    <scope>NUCLEOTIDE SEQUENCE [LARGE SCALE GENOMIC DNA]</scope>
    <source>
        <strain evidence="7 8">DSM 45533</strain>
    </source>
</reference>
<evidence type="ECO:0000313" key="7">
    <source>
        <dbReference type="EMBL" id="MBA2891036.1"/>
    </source>
</evidence>
<dbReference type="GO" id="GO:0006355">
    <property type="term" value="P:regulation of DNA-templated transcription"/>
    <property type="evidence" value="ECO:0007669"/>
    <property type="project" value="InterPro"/>
</dbReference>
<protein>
    <submittedName>
        <fullName evidence="7">DNA-binding SARP family transcriptional activator</fullName>
    </submittedName>
</protein>
<dbReference type="Gene3D" id="1.25.40.10">
    <property type="entry name" value="Tetratricopeptide repeat domain"/>
    <property type="match status" value="1"/>
</dbReference>
<dbReference type="InterPro" id="IPR011990">
    <property type="entry name" value="TPR-like_helical_dom_sf"/>
</dbReference>
<gene>
    <name evidence="7" type="ORF">HNR30_002377</name>
</gene>
<evidence type="ECO:0000256" key="1">
    <source>
        <dbReference type="ARBA" id="ARBA00005820"/>
    </source>
</evidence>
<evidence type="ECO:0000313" key="8">
    <source>
        <dbReference type="Proteomes" id="UP000530928"/>
    </source>
</evidence>
<keyword evidence="2" id="KW-0805">Transcription regulation</keyword>
<dbReference type="Proteomes" id="UP000530928">
    <property type="component" value="Unassembled WGS sequence"/>
</dbReference>
<dbReference type="PANTHER" id="PTHR35807:SF1">
    <property type="entry name" value="TRANSCRIPTIONAL REGULATOR REDD"/>
    <property type="match status" value="1"/>
</dbReference>
<sequence>MTLFVRCFADFTIEVDGVPVELSPVRRRARTLLRLLAMHAGRPVHRESVVDALWPQERAATARRGLHVAVSSLRGYLTAHAGHPLVDRVGEAYRLVLPEGGGCDVALFRAAIKAGHHRVAVELYGGDLLPQDGPAEWVVQERSMLRHQAATAAVRLAAAELERGEPAAAVEAATRGLELDRYHDGAWRLLIEGNRRRGDQLGLAAARRRYERALASLEGS</sequence>
<comment type="similarity">
    <text evidence="1">Belongs to the AfsR/DnrI/RedD regulatory family.</text>
</comment>
<dbReference type="SUPFAM" id="SSF48452">
    <property type="entry name" value="TPR-like"/>
    <property type="match status" value="1"/>
</dbReference>
<dbReference type="InterPro" id="IPR036388">
    <property type="entry name" value="WH-like_DNA-bd_sf"/>
</dbReference>
<dbReference type="PANTHER" id="PTHR35807">
    <property type="entry name" value="TRANSCRIPTIONAL REGULATOR REDD-RELATED"/>
    <property type="match status" value="1"/>
</dbReference>
<dbReference type="InterPro" id="IPR005158">
    <property type="entry name" value="BTAD"/>
</dbReference>
<comment type="caution">
    <text evidence="7">The sequence shown here is derived from an EMBL/GenBank/DDBJ whole genome shotgun (WGS) entry which is preliminary data.</text>
</comment>
<dbReference type="Gene3D" id="1.10.10.10">
    <property type="entry name" value="Winged helix-like DNA-binding domain superfamily/Winged helix DNA-binding domain"/>
    <property type="match status" value="1"/>
</dbReference>
<dbReference type="SMART" id="SM00862">
    <property type="entry name" value="Trans_reg_C"/>
    <property type="match status" value="1"/>
</dbReference>
<evidence type="ECO:0000256" key="3">
    <source>
        <dbReference type="ARBA" id="ARBA00023125"/>
    </source>
</evidence>
<dbReference type="GO" id="GO:0000160">
    <property type="term" value="P:phosphorelay signal transduction system"/>
    <property type="evidence" value="ECO:0007669"/>
    <property type="project" value="InterPro"/>
</dbReference>
<dbReference type="InterPro" id="IPR051677">
    <property type="entry name" value="AfsR-DnrI-RedD_regulator"/>
</dbReference>
<dbReference type="InterPro" id="IPR016032">
    <property type="entry name" value="Sig_transdc_resp-reg_C-effctor"/>
</dbReference>
<evidence type="ECO:0000259" key="6">
    <source>
        <dbReference type="PROSITE" id="PS51755"/>
    </source>
</evidence>
<organism evidence="7 8">
    <name type="scientific">Nonomuraea soli</name>
    <dbReference type="NCBI Taxonomy" id="1032476"/>
    <lineage>
        <taxon>Bacteria</taxon>
        <taxon>Bacillati</taxon>
        <taxon>Actinomycetota</taxon>
        <taxon>Actinomycetes</taxon>
        <taxon>Streptosporangiales</taxon>
        <taxon>Streptosporangiaceae</taxon>
        <taxon>Nonomuraea</taxon>
    </lineage>
</organism>
<feature type="domain" description="OmpR/PhoB-type" evidence="6">
    <location>
        <begin position="1"/>
        <end position="97"/>
    </location>
</feature>
<dbReference type="GO" id="GO:0003677">
    <property type="term" value="F:DNA binding"/>
    <property type="evidence" value="ECO:0007669"/>
    <property type="project" value="UniProtKB-UniRule"/>
</dbReference>
<dbReference type="RefSeq" id="WP_181609794.1">
    <property type="nucleotide sequence ID" value="NZ_BAABAM010000012.1"/>
</dbReference>
<feature type="DNA-binding region" description="OmpR/PhoB-type" evidence="5">
    <location>
        <begin position="1"/>
        <end position="97"/>
    </location>
</feature>
<keyword evidence="3 5" id="KW-0238">DNA-binding</keyword>
<evidence type="ECO:0000256" key="5">
    <source>
        <dbReference type="PROSITE-ProRule" id="PRU01091"/>
    </source>
</evidence>
<name>A0A7W0CH26_9ACTN</name>
<dbReference type="Pfam" id="PF03704">
    <property type="entry name" value="BTAD"/>
    <property type="match status" value="1"/>
</dbReference>
<dbReference type="InterPro" id="IPR001867">
    <property type="entry name" value="OmpR/PhoB-type_DNA-bd"/>
</dbReference>